<feature type="transmembrane region" description="Helical" evidence="1">
    <location>
        <begin position="12"/>
        <end position="29"/>
    </location>
</feature>
<reference evidence="2 3" key="1">
    <citation type="journal article" date="2015" name="Nature">
        <title>rRNA introns, odd ribosomes, and small enigmatic genomes across a large radiation of phyla.</title>
        <authorList>
            <person name="Brown C.T."/>
            <person name="Hug L.A."/>
            <person name="Thomas B.C."/>
            <person name="Sharon I."/>
            <person name="Castelle C.J."/>
            <person name="Singh A."/>
            <person name="Wilkins M.J."/>
            <person name="Williams K.H."/>
            <person name="Banfield J.F."/>
        </authorList>
    </citation>
    <scope>NUCLEOTIDE SEQUENCE [LARGE SCALE GENOMIC DNA]</scope>
</reference>
<gene>
    <name evidence="2" type="ORF">US19_C0009G0022</name>
</gene>
<dbReference type="EMBL" id="LBSA01000009">
    <property type="protein sequence ID" value="KKQ10020.1"/>
    <property type="molecule type" value="Genomic_DNA"/>
</dbReference>
<evidence type="ECO:0000256" key="1">
    <source>
        <dbReference type="SAM" id="Phobius"/>
    </source>
</evidence>
<proteinExistence type="predicted"/>
<name>A0A0G0F923_9BACT</name>
<keyword evidence="1" id="KW-0472">Membrane</keyword>
<evidence type="ECO:0000313" key="3">
    <source>
        <dbReference type="Proteomes" id="UP000034492"/>
    </source>
</evidence>
<organism evidence="2 3">
    <name type="scientific">Candidatus Daviesbacteria bacterium GW2011_GWB1_36_5</name>
    <dbReference type="NCBI Taxonomy" id="1618426"/>
    <lineage>
        <taxon>Bacteria</taxon>
        <taxon>Candidatus Daviesiibacteriota</taxon>
    </lineage>
</organism>
<dbReference type="AlphaFoldDB" id="A0A0G0F923"/>
<sequence>MFYSISTISTDIIATIFTVIAAILIFTVFRKDIESSKKK</sequence>
<evidence type="ECO:0000313" key="2">
    <source>
        <dbReference type="EMBL" id="KKQ10020.1"/>
    </source>
</evidence>
<accession>A0A0G0F923</accession>
<keyword evidence="1" id="KW-0812">Transmembrane</keyword>
<keyword evidence="1" id="KW-1133">Transmembrane helix</keyword>
<protein>
    <submittedName>
        <fullName evidence="2">Uncharacterized protein</fullName>
    </submittedName>
</protein>
<comment type="caution">
    <text evidence="2">The sequence shown here is derived from an EMBL/GenBank/DDBJ whole genome shotgun (WGS) entry which is preliminary data.</text>
</comment>
<dbReference type="Proteomes" id="UP000034492">
    <property type="component" value="Unassembled WGS sequence"/>
</dbReference>